<dbReference type="GO" id="GO:0005886">
    <property type="term" value="C:plasma membrane"/>
    <property type="evidence" value="ECO:0007669"/>
    <property type="project" value="TreeGrafter"/>
</dbReference>
<sequence>MALVALLSLRCRTQGDTSDVRVRRAITTTAPNAEPPLPSPPPPPPANDVAWDLSLNSAPPRNSNIKPKKPSVRNMVEAKRVRAPIHQPIYPIQLLRHSNGLKHAKSLSGCSSRISAILVLWVIAPVSIVMPIVLTIIHSLTDQRTYHDYEYKPPIPWIDIVIERLQKLYGVSPAQANLAQVISLGDAVRIIDEAKKCFMSESCLAEIVAPCKVIGDIHGQFQDMHKLFDIIGRVPKERLVFLGDYIDRGPQSLEVVFFLFAWKIRYPERVMLLRGNHETPAVNKIYGFYNECLMKYQYPGIGLWWDFQSCFNRMPMAGLIAKKVLCMHGGLSPDLTHLDVLRNIVRPCEPLDRGLLIDLLWADPTNQGDGWFHSIRGISYMFGKGVVEQGCQILGVDLIIRAHQVIQDGYEIMTGRKLITVFSAPNYCNQFSNTAAVVCLDADLKVTIQQMVIPLPASQRARPAPAIAIDLDATQAEQDIKAIMVVSRAEAKADKFEETQENSERAVPVTTGHPGQTPPERQTVLLFQILTVYQFISPLVRKKRQLLVGDSFVIPQLTFFFYNFRDLPYSIIPIPSVILQSMPNCLQFGLLLALCVCCVDTQNVTKTLPSYEILTFDFSAIETPFVVASWLAIASGVKILFHFIRPLSKYFPDSSLLVFVGFALGWILHYGIESIKAEYYQLESVYFFHFLLPPIIFDAGYFMPNRALFENFGSVMLFAVIGTVWNTIAIGGGLYLLSLYGLFSIPFDAFEVLTFTSLISAVDPVAVIAVFEEVHVNEFLFINVFGEALFNDAVSVVLYKMFKNFYDIGPERVEIADYGKGVVSFFAIAVGGTAVGIIFAFVVAIVTKFSDHIRILAPIFVFVVPYMAYLLADSMGMSSILAISVCGMVMKQYVKGNLTPAATNSVKYFTKMLAVGAETLLFMFLGVSAIVTPHHFDWAFISITVAFCLIFRSIGVMVQCAILNKFRKKKFSLVDQFILSYGGLRGAIAFGLSVSLPDSMAAKPMFVTTTIAVIYFTVLLQGITIRPIVNWLKVERSDGRQKTMTESVFMKYIDYTMSGVEEIFGIRGEHYIRDTYERINAKILRPILMRNEEKKDFDASVIVRAYAKITLEEALALKEHLPKKKKIDKK</sequence>
<evidence type="ECO:0000256" key="6">
    <source>
        <dbReference type="ARBA" id="ARBA00023065"/>
    </source>
</evidence>
<evidence type="ECO:0000313" key="15">
    <source>
        <dbReference type="WBParaSite" id="MBELARI_LOCUS4249"/>
    </source>
</evidence>
<evidence type="ECO:0000259" key="13">
    <source>
        <dbReference type="PROSITE" id="PS00125"/>
    </source>
</evidence>
<keyword evidence="10" id="KW-0378">Hydrolase</keyword>
<comment type="subcellular location">
    <subcellularLocation>
        <location evidence="1">Membrane</location>
        <topology evidence="1">Multi-pass membrane protein</topology>
    </subcellularLocation>
</comment>
<dbReference type="GO" id="GO:0015386">
    <property type="term" value="F:potassium:proton antiporter activity"/>
    <property type="evidence" value="ECO:0007669"/>
    <property type="project" value="TreeGrafter"/>
</dbReference>
<dbReference type="InterPro" id="IPR018422">
    <property type="entry name" value="Cation/H_exchanger_CPA1"/>
</dbReference>
<feature type="transmembrane region" description="Helical" evidence="12">
    <location>
        <begin position="853"/>
        <end position="871"/>
    </location>
</feature>
<dbReference type="SUPFAM" id="SSF56300">
    <property type="entry name" value="Metallo-dependent phosphatases"/>
    <property type="match status" value="1"/>
</dbReference>
<dbReference type="PANTHER" id="PTHR10110">
    <property type="entry name" value="SODIUM/HYDROGEN EXCHANGER"/>
    <property type="match status" value="1"/>
</dbReference>
<proteinExistence type="inferred from homology"/>
<dbReference type="Gene3D" id="6.10.140.1330">
    <property type="match status" value="1"/>
</dbReference>
<feature type="transmembrane region" description="Helical" evidence="12">
    <location>
        <begin position="715"/>
        <end position="737"/>
    </location>
</feature>
<dbReference type="InterPro" id="IPR004709">
    <property type="entry name" value="NaH_exchanger"/>
</dbReference>
<comment type="catalytic activity">
    <reaction evidence="10">
        <text>O-phospho-L-threonyl-[protein] + H2O = L-threonyl-[protein] + phosphate</text>
        <dbReference type="Rhea" id="RHEA:47004"/>
        <dbReference type="Rhea" id="RHEA-COMP:11060"/>
        <dbReference type="Rhea" id="RHEA-COMP:11605"/>
        <dbReference type="ChEBI" id="CHEBI:15377"/>
        <dbReference type="ChEBI" id="CHEBI:30013"/>
        <dbReference type="ChEBI" id="CHEBI:43474"/>
        <dbReference type="ChEBI" id="CHEBI:61977"/>
        <dbReference type="EC" id="3.1.3.16"/>
    </reaction>
</comment>
<dbReference type="InterPro" id="IPR006153">
    <property type="entry name" value="Cation/H_exchanger_TM"/>
</dbReference>
<comment type="similarity">
    <text evidence="9">Belongs to the monovalent cation:proton antiporter 1 (CPA1) transporter (TC 2.A.36) family.</text>
</comment>
<keyword evidence="2 9" id="KW-0813">Transport</keyword>
<keyword evidence="8 9" id="KW-0739">Sodium transport</keyword>
<feature type="domain" description="Serine/threonine specific protein phosphatases" evidence="13">
    <location>
        <begin position="273"/>
        <end position="278"/>
    </location>
</feature>
<dbReference type="Proteomes" id="UP000887575">
    <property type="component" value="Unassembled WGS sequence"/>
</dbReference>
<name>A0AAF3FBR8_9BILA</name>
<keyword evidence="5" id="KW-0915">Sodium</keyword>
<dbReference type="SMART" id="SM00156">
    <property type="entry name" value="PP2Ac"/>
    <property type="match status" value="1"/>
</dbReference>
<evidence type="ECO:0000256" key="11">
    <source>
        <dbReference type="SAM" id="MobiDB-lite"/>
    </source>
</evidence>
<feature type="region of interest" description="Disordered" evidence="11">
    <location>
        <begin position="497"/>
        <end position="516"/>
    </location>
</feature>
<keyword evidence="3 9" id="KW-0812">Transmembrane</keyword>
<accession>A0AAF3FBR8</accession>
<dbReference type="InterPro" id="IPR029052">
    <property type="entry name" value="Metallo-depent_PP-like"/>
</dbReference>
<dbReference type="AlphaFoldDB" id="A0AAF3FBR8"/>
<comment type="similarity">
    <text evidence="10">Belongs to the PPP phosphatase family.</text>
</comment>
<dbReference type="Pfam" id="PF00149">
    <property type="entry name" value="Metallophos"/>
    <property type="match status" value="1"/>
</dbReference>
<keyword evidence="9" id="KW-0050">Antiport</keyword>
<feature type="transmembrane region" description="Helical" evidence="12">
    <location>
        <begin position="938"/>
        <end position="961"/>
    </location>
</feature>
<feature type="transmembrane region" description="Helical" evidence="12">
    <location>
        <begin position="114"/>
        <end position="137"/>
    </location>
</feature>
<evidence type="ECO:0000256" key="5">
    <source>
        <dbReference type="ARBA" id="ARBA00023053"/>
    </source>
</evidence>
<evidence type="ECO:0000256" key="4">
    <source>
        <dbReference type="ARBA" id="ARBA00022989"/>
    </source>
</evidence>
<dbReference type="Pfam" id="PF00999">
    <property type="entry name" value="Na_H_Exchanger"/>
    <property type="match status" value="1"/>
</dbReference>
<organism evidence="14 15">
    <name type="scientific">Mesorhabditis belari</name>
    <dbReference type="NCBI Taxonomy" id="2138241"/>
    <lineage>
        <taxon>Eukaryota</taxon>
        <taxon>Metazoa</taxon>
        <taxon>Ecdysozoa</taxon>
        <taxon>Nematoda</taxon>
        <taxon>Chromadorea</taxon>
        <taxon>Rhabditida</taxon>
        <taxon>Rhabditina</taxon>
        <taxon>Rhabditomorpha</taxon>
        <taxon>Rhabditoidea</taxon>
        <taxon>Rhabditidae</taxon>
        <taxon>Mesorhabditinae</taxon>
        <taxon>Mesorhabditis</taxon>
    </lineage>
</organism>
<dbReference type="GO" id="GO:0004722">
    <property type="term" value="F:protein serine/threonine phosphatase activity"/>
    <property type="evidence" value="ECO:0007669"/>
    <property type="project" value="UniProtKB-EC"/>
</dbReference>
<dbReference type="GO" id="GO:0098719">
    <property type="term" value="P:sodium ion import across plasma membrane"/>
    <property type="evidence" value="ECO:0007669"/>
    <property type="project" value="TreeGrafter"/>
</dbReference>
<feature type="transmembrane region" description="Helical" evidence="12">
    <location>
        <begin position="973"/>
        <end position="994"/>
    </location>
</feature>
<protein>
    <recommendedName>
        <fullName evidence="9 10">Multifunctional fusion protein</fullName>
    </recommendedName>
    <domain>
        <recommendedName>
            <fullName evidence="10">Serine/threonine-protein phosphatase</fullName>
            <ecNumber evidence="10">3.1.3.16</ecNumber>
        </recommendedName>
    </domain>
    <domain>
        <recommendedName>
            <fullName evidence="9">Sodium/hydrogen exchanger</fullName>
        </recommendedName>
    </domain>
</protein>
<keyword evidence="4 12" id="KW-1133">Transmembrane helix</keyword>
<evidence type="ECO:0000256" key="7">
    <source>
        <dbReference type="ARBA" id="ARBA00023136"/>
    </source>
</evidence>
<keyword evidence="14" id="KW-1185">Reference proteome</keyword>
<dbReference type="PROSITE" id="PS00125">
    <property type="entry name" value="SER_THR_PHOSPHATASE"/>
    <property type="match status" value="1"/>
</dbReference>
<evidence type="ECO:0000256" key="12">
    <source>
        <dbReference type="SAM" id="Phobius"/>
    </source>
</evidence>
<evidence type="ECO:0000256" key="2">
    <source>
        <dbReference type="ARBA" id="ARBA00022448"/>
    </source>
</evidence>
<dbReference type="EC" id="3.1.3.16" evidence="10"/>
<evidence type="ECO:0000256" key="3">
    <source>
        <dbReference type="ARBA" id="ARBA00022692"/>
    </source>
</evidence>
<dbReference type="PRINTS" id="PR00114">
    <property type="entry name" value="STPHPHTASE"/>
</dbReference>
<dbReference type="GO" id="GO:0015385">
    <property type="term" value="F:sodium:proton antiporter activity"/>
    <property type="evidence" value="ECO:0007669"/>
    <property type="project" value="InterPro"/>
</dbReference>
<dbReference type="InterPro" id="IPR004843">
    <property type="entry name" value="Calcineurin-like_PHP"/>
</dbReference>
<feature type="transmembrane region" description="Helical" evidence="12">
    <location>
        <begin position="656"/>
        <end position="672"/>
    </location>
</feature>
<keyword evidence="7 12" id="KW-0472">Membrane</keyword>
<evidence type="ECO:0000313" key="14">
    <source>
        <dbReference type="Proteomes" id="UP000887575"/>
    </source>
</evidence>
<evidence type="ECO:0000256" key="1">
    <source>
        <dbReference type="ARBA" id="ARBA00004141"/>
    </source>
</evidence>
<dbReference type="PANTHER" id="PTHR10110:SF98">
    <property type="entry name" value="SODIUM_HYDROGEN EXCHANGER"/>
    <property type="match status" value="1"/>
</dbReference>
<feature type="transmembrane region" description="Helical" evidence="12">
    <location>
        <begin position="684"/>
        <end position="703"/>
    </location>
</feature>
<keyword evidence="6 9" id="KW-0406">Ion transport</keyword>
<dbReference type="InterPro" id="IPR006186">
    <property type="entry name" value="Ser/Thr-sp_prot-phosphatase"/>
</dbReference>
<dbReference type="Gene3D" id="3.60.21.10">
    <property type="match status" value="1"/>
</dbReference>
<feature type="transmembrane region" description="Helical" evidence="12">
    <location>
        <begin position="915"/>
        <end position="932"/>
    </location>
</feature>
<feature type="region of interest" description="Disordered" evidence="11">
    <location>
        <begin position="28"/>
        <end position="49"/>
    </location>
</feature>
<feature type="transmembrane region" description="Helical" evidence="12">
    <location>
        <begin position="1006"/>
        <end position="1032"/>
    </location>
</feature>
<reference evidence="15" key="1">
    <citation type="submission" date="2024-02" db="UniProtKB">
        <authorList>
            <consortium name="WormBaseParasite"/>
        </authorList>
    </citation>
    <scope>IDENTIFICATION</scope>
</reference>
<evidence type="ECO:0000256" key="8">
    <source>
        <dbReference type="ARBA" id="ARBA00023201"/>
    </source>
</evidence>
<dbReference type="NCBIfam" id="TIGR00840">
    <property type="entry name" value="b_cpa1"/>
    <property type="match status" value="1"/>
</dbReference>
<dbReference type="GO" id="GO:0051453">
    <property type="term" value="P:regulation of intracellular pH"/>
    <property type="evidence" value="ECO:0007669"/>
    <property type="project" value="TreeGrafter"/>
</dbReference>
<dbReference type="WBParaSite" id="MBELARI_LOCUS4249">
    <property type="protein sequence ID" value="MBELARI_LOCUS4249"/>
    <property type="gene ID" value="MBELARI_LOCUS4249"/>
</dbReference>
<evidence type="ECO:0000256" key="9">
    <source>
        <dbReference type="RuleBase" id="RU003722"/>
    </source>
</evidence>
<feature type="compositionally biased region" description="Pro residues" evidence="11">
    <location>
        <begin position="33"/>
        <end position="46"/>
    </location>
</feature>
<evidence type="ECO:0000256" key="10">
    <source>
        <dbReference type="RuleBase" id="RU004273"/>
    </source>
</evidence>
<feature type="transmembrane region" description="Helical" evidence="12">
    <location>
        <begin position="822"/>
        <end position="846"/>
    </location>
</feature>